<accession>A0A914ENP3</accession>
<protein>
    <submittedName>
        <fullName evidence="2">Uncharacterized protein</fullName>
    </submittedName>
</protein>
<keyword evidence="1" id="KW-1185">Reference proteome</keyword>
<dbReference type="GO" id="GO:0003676">
    <property type="term" value="F:nucleic acid binding"/>
    <property type="evidence" value="ECO:0007669"/>
    <property type="project" value="InterPro"/>
</dbReference>
<dbReference type="WBParaSite" id="ACRNAN_scaffold9311.g8210.t1">
    <property type="protein sequence ID" value="ACRNAN_scaffold9311.g8210.t1"/>
    <property type="gene ID" value="ACRNAN_scaffold9311.g8210"/>
</dbReference>
<proteinExistence type="predicted"/>
<organism evidence="1 2">
    <name type="scientific">Acrobeloides nanus</name>
    <dbReference type="NCBI Taxonomy" id="290746"/>
    <lineage>
        <taxon>Eukaryota</taxon>
        <taxon>Metazoa</taxon>
        <taxon>Ecdysozoa</taxon>
        <taxon>Nematoda</taxon>
        <taxon>Chromadorea</taxon>
        <taxon>Rhabditida</taxon>
        <taxon>Tylenchina</taxon>
        <taxon>Cephalobomorpha</taxon>
        <taxon>Cephaloboidea</taxon>
        <taxon>Cephalobidae</taxon>
        <taxon>Acrobeloides</taxon>
    </lineage>
</organism>
<evidence type="ECO:0000313" key="1">
    <source>
        <dbReference type="Proteomes" id="UP000887540"/>
    </source>
</evidence>
<dbReference type="AlphaFoldDB" id="A0A914ENP3"/>
<evidence type="ECO:0000313" key="2">
    <source>
        <dbReference type="WBParaSite" id="ACRNAN_scaffold9311.g8210.t1"/>
    </source>
</evidence>
<name>A0A914ENP3_9BILA</name>
<reference evidence="2" key="1">
    <citation type="submission" date="2022-11" db="UniProtKB">
        <authorList>
            <consortium name="WormBaseParasite"/>
        </authorList>
    </citation>
    <scope>IDENTIFICATION</scope>
</reference>
<dbReference type="PANTHER" id="PTHR46060:SF1">
    <property type="entry name" value="MARINER MOS1 TRANSPOSASE-LIKE PROTEIN"/>
    <property type="match status" value="1"/>
</dbReference>
<dbReference type="InterPro" id="IPR052709">
    <property type="entry name" value="Transposase-MT_Hybrid"/>
</dbReference>
<dbReference type="PANTHER" id="PTHR46060">
    <property type="entry name" value="MARINER MOS1 TRANSPOSASE-LIKE PROTEIN"/>
    <property type="match status" value="1"/>
</dbReference>
<dbReference type="InterPro" id="IPR036397">
    <property type="entry name" value="RNaseH_sf"/>
</dbReference>
<dbReference type="Gene3D" id="3.30.420.10">
    <property type="entry name" value="Ribonuclease H-like superfamily/Ribonuclease H"/>
    <property type="match status" value="1"/>
</dbReference>
<dbReference type="Proteomes" id="UP000887540">
    <property type="component" value="Unplaced"/>
</dbReference>
<sequence>MFFMTQFIVLVHSHGRSWNGRGSSRFDLSPSDYYLFRSLEHWLRGKKFNTIEEMRESLTEFFASKDRDWYRRGIHQLEEQLQKVIESGGEYFE</sequence>